<keyword evidence="3" id="KW-1185">Reference proteome</keyword>
<evidence type="ECO:0000313" key="3">
    <source>
        <dbReference type="Proteomes" id="UP001519460"/>
    </source>
</evidence>
<name>A0ABD0JWU4_9CAEN</name>
<protein>
    <submittedName>
        <fullName evidence="2">Uncharacterized protein</fullName>
    </submittedName>
</protein>
<evidence type="ECO:0000313" key="2">
    <source>
        <dbReference type="EMBL" id="KAK7479100.1"/>
    </source>
</evidence>
<dbReference type="EMBL" id="JACVVK020000311">
    <property type="protein sequence ID" value="KAK7479100.1"/>
    <property type="molecule type" value="Genomic_DNA"/>
</dbReference>
<reference evidence="2 3" key="1">
    <citation type="journal article" date="2023" name="Sci. Data">
        <title>Genome assembly of the Korean intertidal mud-creeper Batillaria attramentaria.</title>
        <authorList>
            <person name="Patra A.K."/>
            <person name="Ho P.T."/>
            <person name="Jun S."/>
            <person name="Lee S.J."/>
            <person name="Kim Y."/>
            <person name="Won Y.J."/>
        </authorList>
    </citation>
    <scope>NUCLEOTIDE SEQUENCE [LARGE SCALE GENOMIC DNA]</scope>
    <source>
        <strain evidence="2">Wonlab-2016</strain>
    </source>
</reference>
<dbReference type="AlphaFoldDB" id="A0ABD0JWU4"/>
<feature type="compositionally biased region" description="Basic and acidic residues" evidence="1">
    <location>
        <begin position="41"/>
        <end position="52"/>
    </location>
</feature>
<proteinExistence type="predicted"/>
<comment type="caution">
    <text evidence="2">The sequence shown here is derived from an EMBL/GenBank/DDBJ whole genome shotgun (WGS) entry which is preliminary data.</text>
</comment>
<sequence>MPVRRESEMEELCAPCVASQSLLPLESAPLLPVDGSSKMPRTREMEGKSGSMDRRLNKAITISELRRHTTNLLSVLYLAVCAIDRNCLDLRAGPAAGFQN</sequence>
<feature type="region of interest" description="Disordered" evidence="1">
    <location>
        <begin position="28"/>
        <end position="52"/>
    </location>
</feature>
<accession>A0ABD0JWU4</accession>
<evidence type="ECO:0000256" key="1">
    <source>
        <dbReference type="SAM" id="MobiDB-lite"/>
    </source>
</evidence>
<dbReference type="Proteomes" id="UP001519460">
    <property type="component" value="Unassembled WGS sequence"/>
</dbReference>
<organism evidence="2 3">
    <name type="scientific">Batillaria attramentaria</name>
    <dbReference type="NCBI Taxonomy" id="370345"/>
    <lineage>
        <taxon>Eukaryota</taxon>
        <taxon>Metazoa</taxon>
        <taxon>Spiralia</taxon>
        <taxon>Lophotrochozoa</taxon>
        <taxon>Mollusca</taxon>
        <taxon>Gastropoda</taxon>
        <taxon>Caenogastropoda</taxon>
        <taxon>Sorbeoconcha</taxon>
        <taxon>Cerithioidea</taxon>
        <taxon>Batillariidae</taxon>
        <taxon>Batillaria</taxon>
    </lineage>
</organism>
<gene>
    <name evidence="2" type="ORF">BaRGS_00029692</name>
</gene>